<keyword evidence="3 10" id="KW-0813">Transport</keyword>
<reference evidence="11" key="1">
    <citation type="submission" date="2018-10" db="EMBL/GenBank/DDBJ databases">
        <title>Fifty Aureobasidium pullulans genomes reveal a recombining polyextremotolerant generalist.</title>
        <authorList>
            <person name="Gostincar C."/>
            <person name="Turk M."/>
            <person name="Zajc J."/>
            <person name="Gunde-Cimerman N."/>
        </authorList>
    </citation>
    <scope>NUCLEOTIDE SEQUENCE [LARGE SCALE GENOMIC DNA]</scope>
    <source>
        <strain evidence="11">EXF-10085</strain>
    </source>
</reference>
<evidence type="ECO:0000256" key="6">
    <source>
        <dbReference type="ARBA" id="ARBA00022792"/>
    </source>
</evidence>
<keyword evidence="6" id="KW-0496">Mitochondrion</keyword>
<comment type="caution">
    <text evidence="11">The sequence shown here is derived from an EMBL/GenBank/DDBJ whole genome shotgun (WGS) entry which is preliminary data.</text>
</comment>
<feature type="repeat" description="Solcar" evidence="9">
    <location>
        <begin position="274"/>
        <end position="358"/>
    </location>
</feature>
<dbReference type="GO" id="GO:0016020">
    <property type="term" value="C:membrane"/>
    <property type="evidence" value="ECO:0007669"/>
    <property type="project" value="UniProtKB-SubCell"/>
</dbReference>
<accession>A0A4S9CVQ6</accession>
<dbReference type="Gene3D" id="1.50.40.10">
    <property type="entry name" value="Mitochondrial carrier domain"/>
    <property type="match status" value="1"/>
</dbReference>
<comment type="similarity">
    <text evidence="2 10">Belongs to the mitochondrial carrier (TC 2.A.29) family.</text>
</comment>
<dbReference type="Pfam" id="PF00153">
    <property type="entry name" value="Mito_carr"/>
    <property type="match status" value="2"/>
</dbReference>
<evidence type="ECO:0000256" key="1">
    <source>
        <dbReference type="ARBA" id="ARBA00004141"/>
    </source>
</evidence>
<evidence type="ECO:0000256" key="4">
    <source>
        <dbReference type="ARBA" id="ARBA00022692"/>
    </source>
</evidence>
<evidence type="ECO:0000256" key="8">
    <source>
        <dbReference type="ARBA" id="ARBA00023136"/>
    </source>
</evidence>
<keyword evidence="5" id="KW-0677">Repeat</keyword>
<evidence type="ECO:0000256" key="2">
    <source>
        <dbReference type="ARBA" id="ARBA00006375"/>
    </source>
</evidence>
<gene>
    <name evidence="11" type="ORF">D6D13_05155</name>
</gene>
<dbReference type="EMBL" id="QZAS01000016">
    <property type="protein sequence ID" value="THX10730.1"/>
    <property type="molecule type" value="Genomic_DNA"/>
</dbReference>
<evidence type="ECO:0000256" key="9">
    <source>
        <dbReference type="PROSITE-ProRule" id="PRU00282"/>
    </source>
</evidence>
<evidence type="ECO:0000256" key="5">
    <source>
        <dbReference type="ARBA" id="ARBA00022737"/>
    </source>
</evidence>
<evidence type="ECO:0000256" key="7">
    <source>
        <dbReference type="ARBA" id="ARBA00022989"/>
    </source>
</evidence>
<evidence type="ECO:0008006" key="12">
    <source>
        <dbReference type="Google" id="ProtNLM"/>
    </source>
</evidence>
<sequence length="367" mass="40139">MSGSTGGIMTMTAPHLDGAPVPPPPITQKMFIELHPTVIEKDNSIHSEHGVVHYPFWFGGLASCVSSCCTQPLGVGKRYWVHWATSWTRANMNCSGCKPLPSNIPNDMLTRSSSVCRRSITTLRSWLTLAVDHQDCADTSQLSASLTRTFFYSGVRFGMYEKLKEMGSTSTHAPSGLALALMAASSGFTGSVCSNFADVVCLRMQADPGLPPELRRNYKNIADGVYKMVRAEGWNSIWTGVWLGAGRAAIGTATQLAGYDIIKRELMKRTSLGDNIPTHITASCLAGFLSTFICSPLDVFKARFMTRKSSAHSMSVMLQSTLKNEGAAWMFKGLTPALISRAPSTIITFVTLEQLRKVYRHMHGLQE</sequence>
<protein>
    <recommendedName>
        <fullName evidence="12">Mitochondrial carrier</fullName>
    </recommendedName>
</protein>
<name>A0A4S9CVQ6_AURPU</name>
<dbReference type="AlphaFoldDB" id="A0A4S9CVQ6"/>
<feature type="repeat" description="Solcar" evidence="9">
    <location>
        <begin position="174"/>
        <end position="265"/>
    </location>
</feature>
<dbReference type="SUPFAM" id="SSF103506">
    <property type="entry name" value="Mitochondrial carrier"/>
    <property type="match status" value="1"/>
</dbReference>
<dbReference type="InterPro" id="IPR050391">
    <property type="entry name" value="Mito_Metabolite_Transporter"/>
</dbReference>
<keyword evidence="4 9" id="KW-0812">Transmembrane</keyword>
<evidence type="ECO:0000313" key="11">
    <source>
        <dbReference type="EMBL" id="THX10730.1"/>
    </source>
</evidence>
<keyword evidence="8 9" id="KW-0472">Membrane</keyword>
<comment type="subcellular location">
    <subcellularLocation>
        <location evidence="1">Membrane</location>
        <topology evidence="1">Multi-pass membrane protein</topology>
    </subcellularLocation>
</comment>
<dbReference type="PROSITE" id="PS50920">
    <property type="entry name" value="SOLCAR"/>
    <property type="match status" value="2"/>
</dbReference>
<evidence type="ECO:0000256" key="3">
    <source>
        <dbReference type="ARBA" id="ARBA00022448"/>
    </source>
</evidence>
<keyword evidence="7" id="KW-1133">Transmembrane helix</keyword>
<dbReference type="PANTHER" id="PTHR45618">
    <property type="entry name" value="MITOCHONDRIAL DICARBOXYLATE CARRIER-RELATED"/>
    <property type="match status" value="1"/>
</dbReference>
<keyword evidence="6" id="KW-0999">Mitochondrion inner membrane</keyword>
<dbReference type="InterPro" id="IPR023395">
    <property type="entry name" value="MCP_dom_sf"/>
</dbReference>
<evidence type="ECO:0000256" key="10">
    <source>
        <dbReference type="RuleBase" id="RU000488"/>
    </source>
</evidence>
<dbReference type="InterPro" id="IPR018108">
    <property type="entry name" value="MCP_transmembrane"/>
</dbReference>
<organism evidence="11">
    <name type="scientific">Aureobasidium pullulans</name>
    <name type="common">Black yeast</name>
    <name type="synonym">Pullularia pullulans</name>
    <dbReference type="NCBI Taxonomy" id="5580"/>
    <lineage>
        <taxon>Eukaryota</taxon>
        <taxon>Fungi</taxon>
        <taxon>Dikarya</taxon>
        <taxon>Ascomycota</taxon>
        <taxon>Pezizomycotina</taxon>
        <taxon>Dothideomycetes</taxon>
        <taxon>Dothideomycetidae</taxon>
        <taxon>Dothideales</taxon>
        <taxon>Saccotheciaceae</taxon>
        <taxon>Aureobasidium</taxon>
    </lineage>
</organism>
<proteinExistence type="inferred from homology"/>